<name>A0A8H3ZZG9_GIGMA</name>
<feature type="compositionally biased region" description="Basic residues" evidence="1">
    <location>
        <begin position="342"/>
        <end position="359"/>
    </location>
</feature>
<feature type="compositionally biased region" description="Acidic residues" evidence="1">
    <location>
        <begin position="140"/>
        <end position="153"/>
    </location>
</feature>
<sequence length="407" mass="46153">MESLEALAVLDKFASTRQKKFVPTLPIIRGVNDGSKVNNKELFPFVETEVASENLDQPLAETIRQHIDYPSPPIECNSFFTREAYERYSFFSFRRKCEIFSMYKEKNIDISVQKSDNVDNIIDKSQINEQIKSPFKSDDDLVMDDQCSEDESNETNQKMDIQVEYNSDLPTLEGTTDLTSIKSPKPISSPSVKEASTVHTLNSQQELSSLPTKDESSKIISEKKSEEVESQESVDVIGPFLQLLDQKRKQLEKSNAIQNATQNATNSAPISPFYCFEFLRTGNCTSLDCSFPHLTKEECEEAGFLTNYCFVFADTGKCDNLNCHHPHIFRDELEKKKVPISSKHKSPPASKKSAKKKKSNTPDDLLYIANNIIATENREDLDDMSVLENKESNTKPDFDTLLKGFNQ</sequence>
<feature type="region of interest" description="Disordered" evidence="1">
    <location>
        <begin position="172"/>
        <end position="225"/>
    </location>
</feature>
<keyword evidence="3" id="KW-1185">Reference proteome</keyword>
<feature type="compositionally biased region" description="Basic and acidic residues" evidence="1">
    <location>
        <begin position="388"/>
        <end position="400"/>
    </location>
</feature>
<accession>A0A8H3ZZG9</accession>
<dbReference type="OrthoDB" id="289162at2759"/>
<dbReference type="AlphaFoldDB" id="A0A8H3ZZG9"/>
<evidence type="ECO:0000313" key="2">
    <source>
        <dbReference type="EMBL" id="KAF0351344.1"/>
    </source>
</evidence>
<feature type="region of interest" description="Disordered" evidence="1">
    <location>
        <begin position="334"/>
        <end position="362"/>
    </location>
</feature>
<comment type="caution">
    <text evidence="2">The sequence shown here is derived from an EMBL/GenBank/DDBJ whole genome shotgun (WGS) entry which is preliminary data.</text>
</comment>
<evidence type="ECO:0000256" key="1">
    <source>
        <dbReference type="SAM" id="MobiDB-lite"/>
    </source>
</evidence>
<proteinExistence type="predicted"/>
<feature type="compositionally biased region" description="Low complexity" evidence="1">
    <location>
        <begin position="180"/>
        <end position="191"/>
    </location>
</feature>
<organism evidence="2 3">
    <name type="scientific">Gigaspora margarita</name>
    <dbReference type="NCBI Taxonomy" id="4874"/>
    <lineage>
        <taxon>Eukaryota</taxon>
        <taxon>Fungi</taxon>
        <taxon>Fungi incertae sedis</taxon>
        <taxon>Mucoromycota</taxon>
        <taxon>Glomeromycotina</taxon>
        <taxon>Glomeromycetes</taxon>
        <taxon>Diversisporales</taxon>
        <taxon>Gigasporaceae</taxon>
        <taxon>Gigaspora</taxon>
    </lineage>
</organism>
<feature type="region of interest" description="Disordered" evidence="1">
    <location>
        <begin position="137"/>
        <end position="158"/>
    </location>
</feature>
<feature type="compositionally biased region" description="Basic and acidic residues" evidence="1">
    <location>
        <begin position="212"/>
        <end position="225"/>
    </location>
</feature>
<feature type="region of interest" description="Disordered" evidence="1">
    <location>
        <begin position="379"/>
        <end position="407"/>
    </location>
</feature>
<dbReference type="Proteomes" id="UP000439903">
    <property type="component" value="Unassembled WGS sequence"/>
</dbReference>
<protein>
    <submittedName>
        <fullName evidence="2">Uncharacterized protein</fullName>
    </submittedName>
</protein>
<reference evidence="2 3" key="1">
    <citation type="journal article" date="2019" name="Environ. Microbiol.">
        <title>At the nexus of three kingdoms: the genome of the mycorrhizal fungus Gigaspora margarita provides insights into plant, endobacterial and fungal interactions.</title>
        <authorList>
            <person name="Venice F."/>
            <person name="Ghignone S."/>
            <person name="Salvioli di Fossalunga A."/>
            <person name="Amselem J."/>
            <person name="Novero M."/>
            <person name="Xianan X."/>
            <person name="Sedzielewska Toro K."/>
            <person name="Morin E."/>
            <person name="Lipzen A."/>
            <person name="Grigoriev I.V."/>
            <person name="Henrissat B."/>
            <person name="Martin F.M."/>
            <person name="Bonfante P."/>
        </authorList>
    </citation>
    <scope>NUCLEOTIDE SEQUENCE [LARGE SCALE GENOMIC DNA]</scope>
    <source>
        <strain evidence="2 3">BEG34</strain>
    </source>
</reference>
<dbReference type="EMBL" id="WTPW01003196">
    <property type="protein sequence ID" value="KAF0351344.1"/>
    <property type="molecule type" value="Genomic_DNA"/>
</dbReference>
<feature type="compositionally biased region" description="Polar residues" evidence="1">
    <location>
        <begin position="197"/>
        <end position="211"/>
    </location>
</feature>
<gene>
    <name evidence="2" type="ORF">F8M41_015331</name>
</gene>
<evidence type="ECO:0000313" key="3">
    <source>
        <dbReference type="Proteomes" id="UP000439903"/>
    </source>
</evidence>